<sequence length="105" mass="11572">MKFNLKDMNRNELETLAREVEAALENLRKEDLKRVRAEMEKLAAAHGVSVAEVMGGRGPKGTKAKSAPKYANPDDPTQTWTGKGRQPDWYKAAISSGKTPESMAL</sequence>
<dbReference type="GO" id="GO:0001217">
    <property type="term" value="F:DNA-binding transcription repressor activity"/>
    <property type="evidence" value="ECO:0007669"/>
    <property type="project" value="TreeGrafter"/>
</dbReference>
<feature type="region of interest" description="Disordered" evidence="6">
    <location>
        <begin position="53"/>
        <end position="105"/>
    </location>
</feature>
<dbReference type="InterPro" id="IPR027444">
    <property type="entry name" value="H-NS_C_dom"/>
</dbReference>
<dbReference type="GO" id="GO:0003681">
    <property type="term" value="F:bent DNA binding"/>
    <property type="evidence" value="ECO:0007669"/>
    <property type="project" value="TreeGrafter"/>
</dbReference>
<protein>
    <submittedName>
        <fullName evidence="8">DNA-binding protein</fullName>
    </submittedName>
</protein>
<keyword evidence="9" id="KW-1185">Reference proteome</keyword>
<evidence type="ECO:0000259" key="7">
    <source>
        <dbReference type="SMART" id="SM00528"/>
    </source>
</evidence>
<gene>
    <name evidence="8" type="ORF">DC363_04890</name>
</gene>
<dbReference type="EMBL" id="QCYG01000003">
    <property type="protein sequence ID" value="PVA07191.1"/>
    <property type="molecule type" value="Genomic_DNA"/>
</dbReference>
<feature type="coiled-coil region" evidence="5">
    <location>
        <begin position="6"/>
        <end position="33"/>
    </location>
</feature>
<dbReference type="GO" id="GO:0009295">
    <property type="term" value="C:nucleoid"/>
    <property type="evidence" value="ECO:0007669"/>
    <property type="project" value="UniProtKB-SubCell"/>
</dbReference>
<dbReference type="Gene3D" id="4.10.430.10">
    <property type="entry name" value="Histone-like protein H-NS, C-terminal domain"/>
    <property type="match status" value="1"/>
</dbReference>
<dbReference type="RefSeq" id="WP_108640020.1">
    <property type="nucleotide sequence ID" value="NZ_QCYG01000003.1"/>
</dbReference>
<dbReference type="Proteomes" id="UP000244817">
    <property type="component" value="Unassembled WGS sequence"/>
</dbReference>
<evidence type="ECO:0000256" key="6">
    <source>
        <dbReference type="SAM" id="MobiDB-lite"/>
    </source>
</evidence>
<dbReference type="SMART" id="SM00528">
    <property type="entry name" value="HNS"/>
    <property type="match status" value="1"/>
</dbReference>
<dbReference type="GO" id="GO:0032993">
    <property type="term" value="C:protein-DNA complex"/>
    <property type="evidence" value="ECO:0007669"/>
    <property type="project" value="TreeGrafter"/>
</dbReference>
<dbReference type="SUPFAM" id="SSF81273">
    <property type="entry name" value="H-NS histone-like proteins"/>
    <property type="match status" value="1"/>
</dbReference>
<dbReference type="InterPro" id="IPR037150">
    <property type="entry name" value="H-NS_C_dom_sf"/>
</dbReference>
<comment type="caution">
    <text evidence="8">The sequence shown here is derived from an EMBL/GenBank/DDBJ whole genome shotgun (WGS) entry which is preliminary data.</text>
</comment>
<dbReference type="GO" id="GO:0003680">
    <property type="term" value="F:minor groove of adenine-thymine-rich DNA binding"/>
    <property type="evidence" value="ECO:0007669"/>
    <property type="project" value="TreeGrafter"/>
</dbReference>
<dbReference type="GO" id="GO:0005829">
    <property type="term" value="C:cytosol"/>
    <property type="evidence" value="ECO:0007669"/>
    <property type="project" value="TreeGrafter"/>
</dbReference>
<reference evidence="8 9" key="1">
    <citation type="submission" date="2018-04" db="EMBL/GenBank/DDBJ databases">
        <title>Pelagivirga bohaiensis gen. nov., sp. nov., a bacterium isolated from the Bohai Sea.</title>
        <authorList>
            <person name="Ji X."/>
        </authorList>
    </citation>
    <scope>NUCLEOTIDE SEQUENCE [LARGE SCALE GENOMIC DNA]</scope>
    <source>
        <strain evidence="8 9">BH-SD16</strain>
    </source>
</reference>
<comment type="similarity">
    <text evidence="2">Belongs to the histone-like protein H-NS family.</text>
</comment>
<evidence type="ECO:0000256" key="5">
    <source>
        <dbReference type="SAM" id="Coils"/>
    </source>
</evidence>
<dbReference type="Pfam" id="PF00816">
    <property type="entry name" value="Histone_HNS"/>
    <property type="match status" value="1"/>
</dbReference>
<organism evidence="8 9">
    <name type="scientific">Thalassorhabdomicrobium marinisediminis</name>
    <dbReference type="NCBI Taxonomy" id="2170577"/>
    <lineage>
        <taxon>Bacteria</taxon>
        <taxon>Pseudomonadati</taxon>
        <taxon>Pseudomonadota</taxon>
        <taxon>Alphaproteobacteria</taxon>
        <taxon>Rhodobacterales</taxon>
        <taxon>Paracoccaceae</taxon>
        <taxon>Thalassorhabdomicrobium</taxon>
    </lineage>
</organism>
<keyword evidence="4 8" id="KW-0238">DNA-binding</keyword>
<evidence type="ECO:0000313" key="9">
    <source>
        <dbReference type="Proteomes" id="UP000244817"/>
    </source>
</evidence>
<feature type="domain" description="DNA-binding protein H-NS-like C-terminal" evidence="7">
    <location>
        <begin position="60"/>
        <end position="105"/>
    </location>
</feature>
<evidence type="ECO:0000256" key="4">
    <source>
        <dbReference type="ARBA" id="ARBA00023125"/>
    </source>
</evidence>
<evidence type="ECO:0000313" key="8">
    <source>
        <dbReference type="EMBL" id="PVA07191.1"/>
    </source>
</evidence>
<dbReference type="OrthoDB" id="5297879at2"/>
<evidence type="ECO:0000256" key="2">
    <source>
        <dbReference type="ARBA" id="ARBA00010610"/>
    </source>
</evidence>
<proteinExistence type="inferred from homology"/>
<dbReference type="GO" id="GO:0000976">
    <property type="term" value="F:transcription cis-regulatory region binding"/>
    <property type="evidence" value="ECO:0007669"/>
    <property type="project" value="TreeGrafter"/>
</dbReference>
<comment type="subcellular location">
    <subcellularLocation>
        <location evidence="1">Cytoplasm</location>
        <location evidence="1">Nucleoid</location>
    </subcellularLocation>
</comment>
<name>A0A2T7FYE5_9RHOB</name>
<evidence type="ECO:0000256" key="3">
    <source>
        <dbReference type="ARBA" id="ARBA00022490"/>
    </source>
</evidence>
<keyword evidence="5" id="KW-0175">Coiled coil</keyword>
<evidence type="ECO:0000256" key="1">
    <source>
        <dbReference type="ARBA" id="ARBA00004453"/>
    </source>
</evidence>
<accession>A0A2T7FYE5</accession>
<dbReference type="AlphaFoldDB" id="A0A2T7FYE5"/>
<keyword evidence="3" id="KW-0963">Cytoplasm</keyword>
<dbReference type="PANTHER" id="PTHR38097">
    <property type="match status" value="1"/>
</dbReference>
<dbReference type="PANTHER" id="PTHR38097:SF2">
    <property type="entry name" value="DNA-BINDING PROTEIN STPA"/>
    <property type="match status" value="1"/>
</dbReference>